<dbReference type="PIRSF" id="PIRSF018968">
    <property type="entry name" value="ABC_permease_BceB"/>
    <property type="match status" value="1"/>
</dbReference>
<evidence type="ECO:0000256" key="5">
    <source>
        <dbReference type="ARBA" id="ARBA00023136"/>
    </source>
</evidence>
<dbReference type="InterPro" id="IPR003838">
    <property type="entry name" value="ABC3_permease_C"/>
</dbReference>
<proteinExistence type="inferred from homology"/>
<feature type="transmembrane region" description="Helical" evidence="6">
    <location>
        <begin position="32"/>
        <end position="52"/>
    </location>
</feature>
<keyword evidence="3 6" id="KW-0812">Transmembrane</keyword>
<sequence>MKLWKSFPCWEVMRLMYCKIALGNIKRSLHNYTIYFLTLMLGICIFYLFNSLESQSSMLELTSSKAELIQNLVDALSAVSVFVAVILGFLVVYANRFLIHRRKKEFGIYLTLGMNRFSVAKILLYETIFVGMFSLGVGLLIGIFLSQGMAAVVANLLNVRLSQFHFVFSPASCLKTISYFAIIDGIVLVWNIKIVTVSSLMNLIYGEKKNEMQVSHLGRSVILFVFSILLMIAGYIPLVISPVRDFTGQPLIAGAGALIGSYLFFRSLSGMVLWIKTRGKGYLKNLNMVVIRQIAARVCTTSGSMAMISLLLAASITMFCGGLGIYDTLRNNLFGRTPFDVSILARSGHEISNGICAYFEDAGLDLKQFSSKQSHAQLYKQTINGISTIVLSQSECNQILSMENKPAIELEEGEFAVISNDTKEKLSEKEEQITVFGKNLTRHQSRILNTYLWNMSVNSGLCKQVLVVHDSILKGKSAQFELLNFSFANQISENDFRSALEKTYGDDYISQASLVIRNNAYVNVNTREGMYGEVSDLRTAIIFVVLYVATIMILSCATILSLQQLTQIEDSRNVYVMLEKLGADQKMINQAIFRQISFSFLLPLILAIFHAGVGILSVIPKFIPENKIYLGTILVTVSILFVLYGGYYFVAYQGAKSIYRGGL</sequence>
<feature type="domain" description="ABC3 transporter permease C-terminal" evidence="7">
    <location>
        <begin position="78"/>
        <end position="176"/>
    </location>
</feature>
<dbReference type="GO" id="GO:0055085">
    <property type="term" value="P:transmembrane transport"/>
    <property type="evidence" value="ECO:0007669"/>
    <property type="project" value="UniProtKB-UniRule"/>
</dbReference>
<dbReference type="InterPro" id="IPR027022">
    <property type="entry name" value="ABC_permease_BceB-typ"/>
</dbReference>
<accession>A0A412PCV2</accession>
<feature type="transmembrane region" description="Helical" evidence="6">
    <location>
        <begin position="72"/>
        <end position="94"/>
    </location>
</feature>
<evidence type="ECO:0000313" key="8">
    <source>
        <dbReference type="EMBL" id="RGT55011.1"/>
    </source>
</evidence>
<evidence type="ECO:0000256" key="1">
    <source>
        <dbReference type="ARBA" id="ARBA00004651"/>
    </source>
</evidence>
<keyword evidence="4 6" id="KW-1133">Transmembrane helix</keyword>
<name>A0A412PCV2_9FIRM</name>
<comment type="similarity">
    <text evidence="6">Belongs to the ABC-4 integral membrane protein family.</text>
</comment>
<protein>
    <submittedName>
        <fullName evidence="8">ABC transporter permease</fullName>
    </submittedName>
</protein>
<reference evidence="8 9" key="1">
    <citation type="submission" date="2018-08" db="EMBL/GenBank/DDBJ databases">
        <title>A genome reference for cultivated species of the human gut microbiota.</title>
        <authorList>
            <person name="Zou Y."/>
            <person name="Xue W."/>
            <person name="Luo G."/>
        </authorList>
    </citation>
    <scope>NUCLEOTIDE SEQUENCE [LARGE SCALE GENOMIC DNA]</scope>
    <source>
        <strain evidence="8 9">AF18-46</strain>
    </source>
</reference>
<organism evidence="8 9">
    <name type="scientific">Solobacterium moorei</name>
    <dbReference type="NCBI Taxonomy" id="102148"/>
    <lineage>
        <taxon>Bacteria</taxon>
        <taxon>Bacillati</taxon>
        <taxon>Bacillota</taxon>
        <taxon>Erysipelotrichia</taxon>
        <taxon>Erysipelotrichales</taxon>
        <taxon>Erysipelotrichaceae</taxon>
        <taxon>Solobacterium</taxon>
    </lineage>
</organism>
<dbReference type="Pfam" id="PF02687">
    <property type="entry name" value="FtsX"/>
    <property type="match status" value="1"/>
</dbReference>
<keyword evidence="5 6" id="KW-0472">Membrane</keyword>
<dbReference type="PANTHER" id="PTHR46795:SF3">
    <property type="entry name" value="ABC TRANSPORTER PERMEASE"/>
    <property type="match status" value="1"/>
</dbReference>
<feature type="transmembrane region" description="Helical" evidence="6">
    <location>
        <begin position="177"/>
        <end position="205"/>
    </location>
</feature>
<gene>
    <name evidence="8" type="ORF">DWX20_07535</name>
</gene>
<evidence type="ECO:0000256" key="3">
    <source>
        <dbReference type="ARBA" id="ARBA00022692"/>
    </source>
</evidence>
<dbReference type="PANTHER" id="PTHR46795">
    <property type="entry name" value="ABC TRANSPORTER PERMEASE-RELATED-RELATED"/>
    <property type="match status" value="1"/>
</dbReference>
<evidence type="ECO:0000256" key="6">
    <source>
        <dbReference type="PIRNR" id="PIRNR018968"/>
    </source>
</evidence>
<dbReference type="EMBL" id="QRWX01000003">
    <property type="protein sequence ID" value="RGT55011.1"/>
    <property type="molecule type" value="Genomic_DNA"/>
</dbReference>
<evidence type="ECO:0000313" key="9">
    <source>
        <dbReference type="Proteomes" id="UP000284731"/>
    </source>
</evidence>
<feature type="transmembrane region" description="Helical" evidence="6">
    <location>
        <begin position="628"/>
        <end position="650"/>
    </location>
</feature>
<keyword evidence="6" id="KW-0813">Transport</keyword>
<dbReference type="AlphaFoldDB" id="A0A412PCV2"/>
<feature type="transmembrane region" description="Helical" evidence="6">
    <location>
        <begin position="540"/>
        <end position="562"/>
    </location>
</feature>
<keyword evidence="2 6" id="KW-1003">Cell membrane</keyword>
<dbReference type="InterPro" id="IPR052536">
    <property type="entry name" value="ABC-4_Integral_Memb_Prot"/>
</dbReference>
<dbReference type="GO" id="GO:0005886">
    <property type="term" value="C:plasma membrane"/>
    <property type="evidence" value="ECO:0007669"/>
    <property type="project" value="UniProtKB-SubCell"/>
</dbReference>
<dbReference type="Proteomes" id="UP000284731">
    <property type="component" value="Unassembled WGS sequence"/>
</dbReference>
<feature type="transmembrane region" description="Helical" evidence="6">
    <location>
        <begin position="124"/>
        <end position="157"/>
    </location>
</feature>
<evidence type="ECO:0000259" key="7">
    <source>
        <dbReference type="Pfam" id="PF02687"/>
    </source>
</evidence>
<feature type="transmembrane region" description="Helical" evidence="6">
    <location>
        <begin position="596"/>
        <end position="616"/>
    </location>
</feature>
<comment type="subcellular location">
    <subcellularLocation>
        <location evidence="1 6">Cell membrane</location>
        <topology evidence="1 6">Multi-pass membrane protein</topology>
    </subcellularLocation>
</comment>
<evidence type="ECO:0000256" key="2">
    <source>
        <dbReference type="ARBA" id="ARBA00022475"/>
    </source>
</evidence>
<evidence type="ECO:0000256" key="4">
    <source>
        <dbReference type="ARBA" id="ARBA00022989"/>
    </source>
</evidence>
<comment type="caution">
    <text evidence="8">The sequence shown here is derived from an EMBL/GenBank/DDBJ whole genome shotgun (WGS) entry which is preliminary data.</text>
</comment>
<feature type="transmembrane region" description="Helical" evidence="6">
    <location>
        <begin position="252"/>
        <end position="275"/>
    </location>
</feature>
<feature type="transmembrane region" description="Helical" evidence="6">
    <location>
        <begin position="217"/>
        <end position="240"/>
    </location>
</feature>
<feature type="transmembrane region" description="Helical" evidence="6">
    <location>
        <begin position="296"/>
        <end position="326"/>
    </location>
</feature>